<evidence type="ECO:0000313" key="1">
    <source>
        <dbReference type="EMBL" id="EFE09352.1"/>
    </source>
</evidence>
<dbReference type="Proteomes" id="UP000003880">
    <property type="component" value="Unassembled WGS sequence"/>
</dbReference>
<dbReference type="eggNOG" id="ENOG502ZCDP">
    <property type="taxonomic scope" value="Bacteria"/>
</dbReference>
<evidence type="ECO:0000313" key="2">
    <source>
        <dbReference type="Proteomes" id="UP000003880"/>
    </source>
</evidence>
<protein>
    <submittedName>
        <fullName evidence="1">Uncharacterized protein</fullName>
    </submittedName>
</protein>
<comment type="caution">
    <text evidence="1">The sequence shown here is derived from an EMBL/GenBank/DDBJ whole genome shotgun (WGS) entry which is preliminary data.</text>
</comment>
<dbReference type="EMBL" id="ABWL02000006">
    <property type="protein sequence ID" value="EFE09352.1"/>
    <property type="molecule type" value="Genomic_DNA"/>
</dbReference>
<proteinExistence type="predicted"/>
<reference evidence="1 2" key="1">
    <citation type="submission" date="2010-02" db="EMBL/GenBank/DDBJ databases">
        <authorList>
            <person name="Weinstock G."/>
            <person name="Sodergren E."/>
            <person name="Clifton S."/>
            <person name="Fulton L."/>
            <person name="Fulton B."/>
            <person name="Courtney L."/>
            <person name="Fronick C."/>
            <person name="Harrison M."/>
            <person name="Strong C."/>
            <person name="Farmer C."/>
            <person name="Delahaunty K."/>
            <person name="Markovic C."/>
            <person name="Hall O."/>
            <person name="Minx P."/>
            <person name="Tomlinson C."/>
            <person name="Mitreva M."/>
            <person name="Nelson J."/>
            <person name="Hou S."/>
            <person name="Wollam A."/>
            <person name="Pepin K.H."/>
            <person name="Johnson M."/>
            <person name="Bhonagiri V."/>
            <person name="Zhang X."/>
            <person name="Suruliraj S."/>
            <person name="Warren W."/>
            <person name="Chinwalla A."/>
            <person name="Mardis E.R."/>
            <person name="Wilson R.K."/>
        </authorList>
    </citation>
    <scope>NUCLEOTIDE SEQUENCE [LARGE SCALE GENOMIC DNA]</scope>
    <source>
        <strain evidence="1 2">ATCC 29220</strain>
    </source>
</reference>
<name>D4BAZ1_9ENTR</name>
<sequence>MAVCAEATATSVRRDIVETLKDTFTDYVNLALVDVQDRHLVDALICGFHHHSDKLNKYCSTYEYITSGNWTTSSLCTFFCGWRSPDGAAHAVSAIIVRLLQESEPMGDDNRLNMLEAARHCGEIIVEDVGLGEMRAHLHHSKLYYRMASAICGSDNWRLQDRFLDPLTSEFSAWVGQKRPLAQDLTEAIEMMMLTELFNTGEYNLMTPMWKRWLQDVRGHSSAEASRIATFLSAHCGRVEARHFQHATEALCLYTASTGQQINYQRIENLSREYVARACEHLEKMAAVLKHETVSVD</sequence>
<gene>
    <name evidence="1" type="ORF">CIT292_07638</name>
</gene>
<accession>D4BAZ1</accession>
<dbReference type="HOGENOM" id="CLU_1015122_0_0_6"/>
<organism evidence="1 2">
    <name type="scientific">Citrobacter youngae ATCC 29220</name>
    <dbReference type="NCBI Taxonomy" id="500640"/>
    <lineage>
        <taxon>Bacteria</taxon>
        <taxon>Pseudomonadati</taxon>
        <taxon>Pseudomonadota</taxon>
        <taxon>Gammaproteobacteria</taxon>
        <taxon>Enterobacterales</taxon>
        <taxon>Enterobacteriaceae</taxon>
        <taxon>Citrobacter</taxon>
        <taxon>Citrobacter freundii complex</taxon>
    </lineage>
</organism>
<dbReference type="AlphaFoldDB" id="D4BAZ1"/>